<keyword evidence="2" id="KW-0378">Hydrolase</keyword>
<dbReference type="EMBL" id="CADCUX010000368">
    <property type="protein sequence ID" value="CAA9416485.1"/>
    <property type="molecule type" value="Genomic_DNA"/>
</dbReference>
<feature type="non-terminal residue" evidence="2">
    <location>
        <position position="380"/>
    </location>
</feature>
<feature type="compositionally biased region" description="Basic residues" evidence="1">
    <location>
        <begin position="274"/>
        <end position="288"/>
    </location>
</feature>
<sequence>GAHRTPRLCRDVRPHHRRPRATGRHRAGDRGRGRLHLARRRLRRGGEVRRRQDHPRRHGAEPAHSSGGLDGLRADERAGAGPLGHRQGRHRTQGRPHRRDRQGRQPRHAARRRRRDRPRHRDHQLRRQHRHSGRHRQPHPLHLPAADRGGAGRRHHHHAGRRHRSGHRHLRHHLHAGALEHGADAAGCRRLPDEPGLPGQGQRQPAACAARAGRGRRHRAQAARGLGHDAIGHRHLPRCCRRHRHPGGDPQRHAQRVRLRGEHHRGDQGSRPVRLPHRRRRGRPRAGHPARGGRGQLPAVVDQPDDALHGQHAGRARRHADGVPPPGPGHRRGPGLRREPHPQGDHRRRGHPARPGRHQHDVQRLAGHGPGGRGDPAHLA</sequence>
<accession>A0A6J4PJM6</accession>
<feature type="compositionally biased region" description="Basic residues" evidence="1">
    <location>
        <begin position="346"/>
        <end position="357"/>
    </location>
</feature>
<protein>
    <submittedName>
        <fullName evidence="2">Urease alpha subunit</fullName>
        <ecNumber evidence="2">3.5.1.5</ecNumber>
    </submittedName>
</protein>
<feature type="compositionally biased region" description="Basic residues" evidence="1">
    <location>
        <begin position="233"/>
        <end position="245"/>
    </location>
</feature>
<feature type="compositionally biased region" description="Basic residues" evidence="1">
    <location>
        <begin position="151"/>
        <end position="169"/>
    </location>
</feature>
<evidence type="ECO:0000313" key="2">
    <source>
        <dbReference type="EMBL" id="CAA9416485.1"/>
    </source>
</evidence>
<dbReference type="AlphaFoldDB" id="A0A6J4PJM6"/>
<feature type="compositionally biased region" description="Basic residues" evidence="1">
    <location>
        <begin position="33"/>
        <end position="43"/>
    </location>
</feature>
<dbReference type="GO" id="GO:0009039">
    <property type="term" value="F:urease activity"/>
    <property type="evidence" value="ECO:0007669"/>
    <property type="project" value="UniProtKB-EC"/>
</dbReference>
<feature type="compositionally biased region" description="Basic residues" evidence="1">
    <location>
        <begin position="253"/>
        <end position="263"/>
    </location>
</feature>
<reference evidence="2" key="1">
    <citation type="submission" date="2020-02" db="EMBL/GenBank/DDBJ databases">
        <authorList>
            <person name="Meier V. D."/>
        </authorList>
    </citation>
    <scope>NUCLEOTIDE SEQUENCE</scope>
    <source>
        <strain evidence="2">AVDCRST_MAG51</strain>
    </source>
</reference>
<feature type="region of interest" description="Disordered" evidence="1">
    <location>
        <begin position="1"/>
        <end position="169"/>
    </location>
</feature>
<feature type="compositionally biased region" description="Basic residues" evidence="1">
    <location>
        <begin position="86"/>
        <end position="139"/>
    </location>
</feature>
<organism evidence="2">
    <name type="scientific">uncultured Ramlibacter sp</name>
    <dbReference type="NCBI Taxonomy" id="260755"/>
    <lineage>
        <taxon>Bacteria</taxon>
        <taxon>Pseudomonadati</taxon>
        <taxon>Pseudomonadota</taxon>
        <taxon>Betaproteobacteria</taxon>
        <taxon>Burkholderiales</taxon>
        <taxon>Comamonadaceae</taxon>
        <taxon>Ramlibacter</taxon>
        <taxon>environmental samples</taxon>
    </lineage>
</organism>
<name>A0A6J4PJM6_9BURK</name>
<gene>
    <name evidence="2" type="ORF">AVDCRST_MAG51-1749</name>
</gene>
<feature type="non-terminal residue" evidence="2">
    <location>
        <position position="1"/>
    </location>
</feature>
<dbReference type="EC" id="3.5.1.5" evidence="2"/>
<feature type="compositionally biased region" description="Low complexity" evidence="1">
    <location>
        <begin position="200"/>
        <end position="212"/>
    </location>
</feature>
<proteinExistence type="predicted"/>
<feature type="compositionally biased region" description="Basic and acidic residues" evidence="1">
    <location>
        <begin position="336"/>
        <end position="345"/>
    </location>
</feature>
<feature type="region of interest" description="Disordered" evidence="1">
    <location>
        <begin position="186"/>
        <end position="380"/>
    </location>
</feature>
<evidence type="ECO:0000256" key="1">
    <source>
        <dbReference type="SAM" id="MobiDB-lite"/>
    </source>
</evidence>
<feature type="compositionally biased region" description="Basic residues" evidence="1">
    <location>
        <begin position="1"/>
        <end position="25"/>
    </location>
</feature>